<dbReference type="PANTHER" id="PTHR33745">
    <property type="entry name" value="RSBT ANTAGONIST PROTEIN RSBS-RELATED"/>
    <property type="match status" value="1"/>
</dbReference>
<name>A0A1E7DS04_9BACI</name>
<dbReference type="EMBL" id="MAMP01000012">
    <property type="protein sequence ID" value="OES45856.1"/>
    <property type="molecule type" value="Genomic_DNA"/>
</dbReference>
<dbReference type="Gene3D" id="3.30.750.24">
    <property type="entry name" value="STAS domain"/>
    <property type="match status" value="1"/>
</dbReference>
<dbReference type="PROSITE" id="PS50801">
    <property type="entry name" value="STAS"/>
    <property type="match status" value="1"/>
</dbReference>
<evidence type="ECO:0000259" key="2">
    <source>
        <dbReference type="PROSITE" id="PS50801"/>
    </source>
</evidence>
<dbReference type="STRING" id="1714016.BA724_01605"/>
<keyword evidence="4" id="KW-1185">Reference proteome</keyword>
<evidence type="ECO:0000256" key="1">
    <source>
        <dbReference type="ARBA" id="ARBA00022553"/>
    </source>
</evidence>
<reference evidence="3 4" key="1">
    <citation type="submission" date="2016-06" db="EMBL/GenBank/DDBJ databases">
        <title>Domibacillus iocasae genome sequencing.</title>
        <authorList>
            <person name="Verma A."/>
            <person name="Pal Y."/>
            <person name="Ojha A.K."/>
            <person name="Krishnamurthi S."/>
        </authorList>
    </citation>
    <scope>NUCLEOTIDE SEQUENCE [LARGE SCALE GENOMIC DNA]</scope>
    <source>
        <strain evidence="3 4">DSM 29979</strain>
    </source>
</reference>
<comment type="caution">
    <text evidence="3">The sequence shown here is derived from an EMBL/GenBank/DDBJ whole genome shotgun (WGS) entry which is preliminary data.</text>
</comment>
<dbReference type="AlphaFoldDB" id="A0A1E7DS04"/>
<keyword evidence="1" id="KW-0597">Phosphoprotein</keyword>
<protein>
    <submittedName>
        <fullName evidence="3">Anti-anti-sigma factor</fullName>
    </submittedName>
</protein>
<dbReference type="InterPro" id="IPR051932">
    <property type="entry name" value="Bact_StressResp_Reg"/>
</dbReference>
<feature type="domain" description="STAS" evidence="2">
    <location>
        <begin position="155"/>
        <end position="266"/>
    </location>
</feature>
<dbReference type="CDD" id="cd07041">
    <property type="entry name" value="STAS_RsbR_RsbS_like"/>
    <property type="match status" value="1"/>
</dbReference>
<gene>
    <name evidence="3" type="ORF">BA724_01605</name>
</gene>
<dbReference type="PANTHER" id="PTHR33745:SF3">
    <property type="entry name" value="RSBT CO-ANTAGONIST PROTEIN RSBRC"/>
    <property type="match status" value="1"/>
</dbReference>
<proteinExistence type="predicted"/>
<sequence>MRKKQEIAKLVHQERMAGVHMSEQEKRVFQTLEQNILDIRTEFIGLLGEGIRDYSNSQTSFEKIEKWGKETGTYFFNLGTPLDEALKDTSYYRANIWKAMEKDTVAKSLSAASVFKLVSIFDPLLDHAVYYFSLTYVQSHQKTLENAKSAFLEVSVPVVPLLKGVGVLPLIGNIDTERSRLLMEKALEQAIDLKLTHLILDVSGVQIIDTMVADQLFKVIDALSLIGVETIVTGIRPEVAQTMTSLGLNIDGLKVKANLHQAFHDIRLLKNR</sequence>
<dbReference type="Pfam" id="PF01740">
    <property type="entry name" value="STAS"/>
    <property type="match status" value="1"/>
</dbReference>
<dbReference type="InterPro" id="IPR036513">
    <property type="entry name" value="STAS_dom_sf"/>
</dbReference>
<evidence type="ECO:0000313" key="3">
    <source>
        <dbReference type="EMBL" id="OES45856.1"/>
    </source>
</evidence>
<accession>A0A1E7DS04</accession>
<evidence type="ECO:0000313" key="4">
    <source>
        <dbReference type="Proteomes" id="UP000095658"/>
    </source>
</evidence>
<dbReference type="Proteomes" id="UP000095658">
    <property type="component" value="Unassembled WGS sequence"/>
</dbReference>
<organism evidence="3 4">
    <name type="scientific">Domibacillus iocasae</name>
    <dbReference type="NCBI Taxonomy" id="1714016"/>
    <lineage>
        <taxon>Bacteria</taxon>
        <taxon>Bacillati</taxon>
        <taxon>Bacillota</taxon>
        <taxon>Bacilli</taxon>
        <taxon>Bacillales</taxon>
        <taxon>Bacillaceae</taxon>
        <taxon>Domibacillus</taxon>
    </lineage>
</organism>
<dbReference type="InterPro" id="IPR002645">
    <property type="entry name" value="STAS_dom"/>
</dbReference>
<dbReference type="SUPFAM" id="SSF52091">
    <property type="entry name" value="SpoIIaa-like"/>
    <property type="match status" value="1"/>
</dbReference>